<comment type="catalytic activity">
    <reaction evidence="7">
        <text>L-serine = pyruvate + NH4(+)</text>
        <dbReference type="Rhea" id="RHEA:19169"/>
        <dbReference type="ChEBI" id="CHEBI:15361"/>
        <dbReference type="ChEBI" id="CHEBI:28938"/>
        <dbReference type="ChEBI" id="CHEBI:33384"/>
        <dbReference type="EC" id="4.3.1.17"/>
    </reaction>
</comment>
<keyword evidence="5" id="KW-0456">Lyase</keyword>
<evidence type="ECO:0000259" key="17">
    <source>
        <dbReference type="Pfam" id="PF00291"/>
    </source>
</evidence>
<keyword evidence="19" id="KW-1185">Reference proteome</keyword>
<dbReference type="Gene3D" id="3.40.50.1100">
    <property type="match status" value="2"/>
</dbReference>
<evidence type="ECO:0000256" key="12">
    <source>
        <dbReference type="ARBA" id="ARBA00066592"/>
    </source>
</evidence>
<dbReference type="InterPro" id="IPR036052">
    <property type="entry name" value="TrpB-like_PALP_sf"/>
</dbReference>
<evidence type="ECO:0000256" key="7">
    <source>
        <dbReference type="ARBA" id="ARBA00049406"/>
    </source>
</evidence>
<comment type="catalytic activity">
    <reaction evidence="9">
        <text>L-serine = D-serine</text>
        <dbReference type="Rhea" id="RHEA:10980"/>
        <dbReference type="ChEBI" id="CHEBI:33384"/>
        <dbReference type="ChEBI" id="CHEBI:35247"/>
        <dbReference type="EC" id="5.1.1.18"/>
    </reaction>
</comment>
<dbReference type="HOGENOM" id="CLU_021152_4_2_1"/>
<dbReference type="OMA" id="IRHHIYQ"/>
<evidence type="ECO:0000256" key="14">
    <source>
        <dbReference type="ARBA" id="ARBA00076108"/>
    </source>
</evidence>
<protein>
    <recommendedName>
        <fullName evidence="13">Serine racemase</fullName>
        <ecNumber evidence="3">4.3.1.17</ecNumber>
        <ecNumber evidence="11">4.3.1.18</ecNumber>
        <ecNumber evidence="12">5.1.1.18</ecNumber>
    </recommendedName>
    <alternativeName>
        <fullName evidence="14">D-serine ammonia-lyase</fullName>
    </alternativeName>
    <alternativeName>
        <fullName evidence="16">D-serine dehydratase</fullName>
    </alternativeName>
    <alternativeName>
        <fullName evidence="15">L-serine ammonia-lyase</fullName>
    </alternativeName>
    <alternativeName>
        <fullName evidence="6">L-serine dehydratase</fullName>
    </alternativeName>
</protein>
<evidence type="ECO:0000256" key="4">
    <source>
        <dbReference type="ARBA" id="ARBA00022898"/>
    </source>
</evidence>
<evidence type="ECO:0000313" key="19">
    <source>
        <dbReference type="Proteomes" id="UP000008281"/>
    </source>
</evidence>
<dbReference type="EC" id="5.1.1.18" evidence="12"/>
<dbReference type="CDD" id="cd01562">
    <property type="entry name" value="Thr-dehyd"/>
    <property type="match status" value="1"/>
</dbReference>
<dbReference type="CTD" id="9807190"/>
<dbReference type="OrthoDB" id="4418812at2759"/>
<dbReference type="GO" id="GO:0006563">
    <property type="term" value="P:L-serine metabolic process"/>
    <property type="evidence" value="ECO:0007669"/>
    <property type="project" value="UniProtKB-ARBA"/>
</dbReference>
<dbReference type="FunCoup" id="E3N8U8">
    <property type="interactions" value="1082"/>
</dbReference>
<dbReference type="GO" id="GO:0030378">
    <property type="term" value="F:serine racemase activity"/>
    <property type="evidence" value="ECO:0007669"/>
    <property type="project" value="UniProtKB-EC"/>
</dbReference>
<dbReference type="GO" id="GO:0003941">
    <property type="term" value="F:L-serine ammonia-lyase activity"/>
    <property type="evidence" value="ECO:0007669"/>
    <property type="project" value="UniProtKB-EC"/>
</dbReference>
<dbReference type="PANTHER" id="PTHR43050:SF1">
    <property type="entry name" value="SERINE RACEMASE"/>
    <property type="match status" value="1"/>
</dbReference>
<dbReference type="Proteomes" id="UP000008281">
    <property type="component" value="Unassembled WGS sequence"/>
</dbReference>
<gene>
    <name evidence="18" type="ORF">CRE_22072</name>
</gene>
<dbReference type="GeneID" id="9807190"/>
<comment type="similarity">
    <text evidence="2">Belongs to the serine/threonine dehydratase family.</text>
</comment>
<evidence type="ECO:0000256" key="6">
    <source>
        <dbReference type="ARBA" id="ARBA00031418"/>
    </source>
</evidence>
<dbReference type="FunFam" id="3.40.50.1100:FF:000041">
    <property type="entry name" value="Threonine ammonia-lyase, variant"/>
    <property type="match status" value="1"/>
</dbReference>
<evidence type="ECO:0000256" key="15">
    <source>
        <dbReference type="ARBA" id="ARBA00081060"/>
    </source>
</evidence>
<reference evidence="18" key="1">
    <citation type="submission" date="2007-07" db="EMBL/GenBank/DDBJ databases">
        <title>PCAP assembly of the Caenorhabditis remanei genome.</title>
        <authorList>
            <consortium name="The Caenorhabditis remanei Sequencing Consortium"/>
            <person name="Wilson R.K."/>
        </authorList>
    </citation>
    <scope>NUCLEOTIDE SEQUENCE [LARGE SCALE GENOMIC DNA]</scope>
    <source>
        <strain evidence="18">PB4641</strain>
    </source>
</reference>
<dbReference type="GO" id="GO:0008721">
    <property type="term" value="F:D-serine ammonia-lyase activity"/>
    <property type="evidence" value="ECO:0007669"/>
    <property type="project" value="UniProtKB-EC"/>
</dbReference>
<evidence type="ECO:0000256" key="8">
    <source>
        <dbReference type="ARBA" id="ARBA00050422"/>
    </source>
</evidence>
<dbReference type="GO" id="GO:0070179">
    <property type="term" value="P:D-serine biosynthetic process"/>
    <property type="evidence" value="ECO:0007669"/>
    <property type="project" value="TreeGrafter"/>
</dbReference>
<evidence type="ECO:0000256" key="2">
    <source>
        <dbReference type="ARBA" id="ARBA00010869"/>
    </source>
</evidence>
<feature type="domain" description="Tryptophan synthase beta chain-like PALP" evidence="17">
    <location>
        <begin position="21"/>
        <end position="305"/>
    </location>
</feature>
<dbReference type="EMBL" id="DS268559">
    <property type="protein sequence ID" value="EFO89982.1"/>
    <property type="molecule type" value="Genomic_DNA"/>
</dbReference>
<dbReference type="PANTHER" id="PTHR43050">
    <property type="entry name" value="SERINE / THREONINE RACEMASE FAMILY MEMBER"/>
    <property type="match status" value="1"/>
</dbReference>
<dbReference type="KEGG" id="crq:GCK72_012690"/>
<comment type="cofactor">
    <cofactor evidence="1">
        <name>pyridoxal 5'-phosphate</name>
        <dbReference type="ChEBI" id="CHEBI:597326"/>
    </cofactor>
</comment>
<dbReference type="eggNOG" id="KOG1251">
    <property type="taxonomic scope" value="Eukaryota"/>
</dbReference>
<evidence type="ECO:0000313" key="18">
    <source>
        <dbReference type="EMBL" id="EFO89982.1"/>
    </source>
</evidence>
<dbReference type="GO" id="GO:0018114">
    <property type="term" value="F:threonine racemase activity"/>
    <property type="evidence" value="ECO:0007669"/>
    <property type="project" value="TreeGrafter"/>
</dbReference>
<comment type="catalytic activity">
    <reaction evidence="8">
        <text>D-serine = pyruvate + NH4(+)</text>
        <dbReference type="Rhea" id="RHEA:13977"/>
        <dbReference type="ChEBI" id="CHEBI:15361"/>
        <dbReference type="ChEBI" id="CHEBI:28938"/>
        <dbReference type="ChEBI" id="CHEBI:35247"/>
        <dbReference type="EC" id="4.3.1.18"/>
    </reaction>
</comment>
<sequence>MTTEISVAEMRAAHKRTAPFLHNTPIMSSENINEKVGVPVLFKCEHLQKTGSFKVRGALNSAILAKEQEAKGVIAHSSGNHGQALAWAAQKIGLPCTIVVPDNAPISKIDGMKEYNANLVFCESTVTSRESVCAEQAEKLEYYFVNPYDCVSMINGHASIAFEILEQAGDDIDSIFLSVGGGGFASSVAFLIGNLRPDIEVFLVEPEDKQLSNLLANNVPCPVDTLNTMADGVRVAHVGTLCEPILRKFCTGKVISVKEEEIKYALKLVWTRLKQRIEPSAALAFAGVLYHKPEHVKRPLVILCGGNVDTSYVID</sequence>
<dbReference type="GO" id="GO:0000287">
    <property type="term" value="F:magnesium ion binding"/>
    <property type="evidence" value="ECO:0007669"/>
    <property type="project" value="TreeGrafter"/>
</dbReference>
<proteinExistence type="inferred from homology"/>
<evidence type="ECO:0000256" key="16">
    <source>
        <dbReference type="ARBA" id="ARBA00081761"/>
    </source>
</evidence>
<evidence type="ECO:0000256" key="10">
    <source>
        <dbReference type="ARBA" id="ARBA00056426"/>
    </source>
</evidence>
<dbReference type="EC" id="4.3.1.18" evidence="11"/>
<organism evidence="19">
    <name type="scientific">Caenorhabditis remanei</name>
    <name type="common">Caenorhabditis vulgaris</name>
    <dbReference type="NCBI Taxonomy" id="31234"/>
    <lineage>
        <taxon>Eukaryota</taxon>
        <taxon>Metazoa</taxon>
        <taxon>Ecdysozoa</taxon>
        <taxon>Nematoda</taxon>
        <taxon>Chromadorea</taxon>
        <taxon>Rhabditida</taxon>
        <taxon>Rhabditina</taxon>
        <taxon>Rhabditomorpha</taxon>
        <taxon>Rhabditoidea</taxon>
        <taxon>Rhabditidae</taxon>
        <taxon>Peloderinae</taxon>
        <taxon>Caenorhabditis</taxon>
    </lineage>
</organism>
<dbReference type="AlphaFoldDB" id="E3N8U8"/>
<dbReference type="Pfam" id="PF00291">
    <property type="entry name" value="PALP"/>
    <property type="match status" value="1"/>
</dbReference>
<evidence type="ECO:0000256" key="11">
    <source>
        <dbReference type="ARBA" id="ARBA00066349"/>
    </source>
</evidence>
<dbReference type="GO" id="GO:0005524">
    <property type="term" value="F:ATP binding"/>
    <property type="evidence" value="ECO:0007669"/>
    <property type="project" value="TreeGrafter"/>
</dbReference>
<dbReference type="InterPro" id="IPR001926">
    <property type="entry name" value="TrpB-like_PALP"/>
</dbReference>
<name>E3N8U8_CAERE</name>
<evidence type="ECO:0000256" key="5">
    <source>
        <dbReference type="ARBA" id="ARBA00023239"/>
    </source>
</evidence>
<dbReference type="GO" id="GO:0030170">
    <property type="term" value="F:pyridoxal phosphate binding"/>
    <property type="evidence" value="ECO:0007669"/>
    <property type="project" value="TreeGrafter"/>
</dbReference>
<evidence type="ECO:0000256" key="13">
    <source>
        <dbReference type="ARBA" id="ARBA00070760"/>
    </source>
</evidence>
<dbReference type="SUPFAM" id="SSF53686">
    <property type="entry name" value="Tryptophan synthase beta subunit-like PLP-dependent enzymes"/>
    <property type="match status" value="1"/>
</dbReference>
<evidence type="ECO:0000256" key="3">
    <source>
        <dbReference type="ARBA" id="ARBA00012093"/>
    </source>
</evidence>
<dbReference type="EC" id="4.3.1.17" evidence="3"/>
<keyword evidence="4" id="KW-0663">Pyridoxal phosphate</keyword>
<dbReference type="InParanoid" id="E3N8U8"/>
<dbReference type="STRING" id="31234.E3N8U8"/>
<accession>E3N8U8</accession>
<dbReference type="RefSeq" id="XP_003095174.2">
    <property type="nucleotide sequence ID" value="XM_003095126.2"/>
</dbReference>
<evidence type="ECO:0000256" key="9">
    <source>
        <dbReference type="ARBA" id="ARBA00051769"/>
    </source>
</evidence>
<comment type="function">
    <text evidence="10">Catalyzes the synthesis of D-serine from L-serine. D-serine is a key coagonist with glutamate at NMDA receptors. Has dehydratase activity towards both L-serine and D-serine.</text>
</comment>
<evidence type="ECO:0000256" key="1">
    <source>
        <dbReference type="ARBA" id="ARBA00001933"/>
    </source>
</evidence>